<gene>
    <name evidence="12" type="primary">folB</name>
    <name evidence="12" type="ORF">CRV12_02420</name>
</gene>
<dbReference type="UniPathway" id="UPA00077">
    <property type="reaction ID" value="UER00154"/>
</dbReference>
<evidence type="ECO:0000256" key="8">
    <source>
        <dbReference type="ARBA" id="ARBA00023239"/>
    </source>
</evidence>
<dbReference type="Pfam" id="PF02152">
    <property type="entry name" value="FolB"/>
    <property type="match status" value="1"/>
</dbReference>
<dbReference type="GO" id="GO:0016853">
    <property type="term" value="F:isomerase activity"/>
    <property type="evidence" value="ECO:0007669"/>
    <property type="project" value="UniProtKB-KW"/>
</dbReference>
<comment type="pathway">
    <text evidence="3 10">Cofactor biosynthesis; tetrahydrofolate biosynthesis; 2-amino-4-hydroxy-6-hydroxymethyl-7,8-dihydropteridine diphosphate from 7,8-dihydroneopterin triphosphate: step 3/4.</text>
</comment>
<dbReference type="FunFam" id="3.30.1130.10:FF:000002">
    <property type="entry name" value="7,8-dihydroneopterin aldolase"/>
    <property type="match status" value="1"/>
</dbReference>
<dbReference type="InterPro" id="IPR006157">
    <property type="entry name" value="FolB_dom"/>
</dbReference>
<proteinExistence type="inferred from homology"/>
<dbReference type="EMBL" id="PDKT01000003">
    <property type="protein sequence ID" value="PPI87828.1"/>
    <property type="molecule type" value="Genomic_DNA"/>
</dbReference>
<evidence type="ECO:0000256" key="9">
    <source>
        <dbReference type="ARBA" id="ARBA00059496"/>
    </source>
</evidence>
<evidence type="ECO:0000256" key="4">
    <source>
        <dbReference type="ARBA" id="ARBA00005708"/>
    </source>
</evidence>
<reference evidence="12 13" key="1">
    <citation type="journal article" date="2018" name="Genome Biol. Evol.">
        <title>Cladogenesis and Genomic Streamlining in Extracellular Endosymbionts of Tropical Stink Bugs.</title>
        <authorList>
            <person name="Otero-Bravo A."/>
            <person name="Goffredi S."/>
            <person name="Sabree Z.L."/>
        </authorList>
    </citation>
    <scope>NUCLEOTIDE SEQUENCE [LARGE SCALE GENOMIC DNA]</scope>
    <source>
        <strain evidence="12 13">SoEE</strain>
    </source>
</reference>
<dbReference type="GO" id="GO:0005737">
    <property type="term" value="C:cytoplasm"/>
    <property type="evidence" value="ECO:0007669"/>
    <property type="project" value="TreeGrafter"/>
</dbReference>
<dbReference type="NCBIfam" id="TIGR00525">
    <property type="entry name" value="folB"/>
    <property type="match status" value="1"/>
</dbReference>
<evidence type="ECO:0000259" key="11">
    <source>
        <dbReference type="SMART" id="SM00905"/>
    </source>
</evidence>
<dbReference type="OrthoDB" id="9810587at2"/>
<dbReference type="InterPro" id="IPR043133">
    <property type="entry name" value="GTP-CH-I_C/QueF"/>
</dbReference>
<evidence type="ECO:0000256" key="6">
    <source>
        <dbReference type="ARBA" id="ARBA00022909"/>
    </source>
</evidence>
<dbReference type="Gene3D" id="3.30.1130.10">
    <property type="match status" value="1"/>
</dbReference>
<dbReference type="SMART" id="SM00905">
    <property type="entry name" value="FolB"/>
    <property type="match status" value="1"/>
</dbReference>
<comment type="function">
    <text evidence="9">Catalyzes the conversion of 7,8-dihydroneopterin to 6-hydroxymethyl-7,8-dihydropterin. Can use L-threo-dihydroneopterin and D-erythro-dihydroneopterin as substrates for the formation of 6-hydroxymethyldihydropterin, but it can also catalyze the epimerization of carbon 2' of dihydroneopterin to dihydromonapterin at appreciable velocity.</text>
</comment>
<evidence type="ECO:0000313" key="12">
    <source>
        <dbReference type="EMBL" id="PPI87828.1"/>
    </source>
</evidence>
<accession>A0A2P5SZQ8</accession>
<evidence type="ECO:0000256" key="2">
    <source>
        <dbReference type="ARBA" id="ARBA00001353"/>
    </source>
</evidence>
<comment type="subunit">
    <text evidence="5">Homooctamer.</text>
</comment>
<dbReference type="Proteomes" id="UP000296153">
    <property type="component" value="Unassembled WGS sequence"/>
</dbReference>
<evidence type="ECO:0000256" key="3">
    <source>
        <dbReference type="ARBA" id="ARBA00005013"/>
    </source>
</evidence>
<dbReference type="AlphaFoldDB" id="A0A2P5SZQ8"/>
<comment type="similarity">
    <text evidence="4 10">Belongs to the DHNA family.</text>
</comment>
<dbReference type="GO" id="GO:0046654">
    <property type="term" value="P:tetrahydrofolate biosynthetic process"/>
    <property type="evidence" value="ECO:0007669"/>
    <property type="project" value="UniProtKB-UniRule"/>
</dbReference>
<comment type="caution">
    <text evidence="12">The sequence shown here is derived from an EMBL/GenBank/DDBJ whole genome shotgun (WGS) entry which is preliminary data.</text>
</comment>
<dbReference type="SUPFAM" id="SSF55620">
    <property type="entry name" value="Tetrahydrobiopterin biosynthesis enzymes-like"/>
    <property type="match status" value="1"/>
</dbReference>
<comment type="catalytic activity">
    <reaction evidence="1">
        <text>7,8-dihydroneopterin = 7,8-dihydromonapterin</text>
        <dbReference type="Rhea" id="RHEA:45328"/>
        <dbReference type="ChEBI" id="CHEBI:17001"/>
        <dbReference type="ChEBI" id="CHEBI:71175"/>
        <dbReference type="EC" id="5.1.99.8"/>
    </reaction>
</comment>
<evidence type="ECO:0000313" key="13">
    <source>
        <dbReference type="Proteomes" id="UP000296153"/>
    </source>
</evidence>
<sequence length="118" mass="13597">MDILFIEQLVVFTKIGVYDWEQNIKQKLILDIEMICDNKILNEKYSIGNYLNYSDVSEAVLIYLETNCFLLIEKVAEDVANLLMQRFNSLGVHIKVSKPNAIAQAKQVSIKIKRGIIF</sequence>
<dbReference type="GO" id="GO:0046656">
    <property type="term" value="P:folic acid biosynthetic process"/>
    <property type="evidence" value="ECO:0007669"/>
    <property type="project" value="UniProtKB-UniRule"/>
</dbReference>
<dbReference type="NCBIfam" id="TIGR00526">
    <property type="entry name" value="folB_dom"/>
    <property type="match status" value="1"/>
</dbReference>
<dbReference type="GO" id="GO:0004150">
    <property type="term" value="F:dihydroneopterin aldolase activity"/>
    <property type="evidence" value="ECO:0007669"/>
    <property type="project" value="UniProtKB-UniRule"/>
</dbReference>
<dbReference type="EC" id="4.1.2.25" evidence="10"/>
<dbReference type="PANTHER" id="PTHR42844">
    <property type="entry name" value="DIHYDRONEOPTERIN ALDOLASE 1-RELATED"/>
    <property type="match status" value="1"/>
</dbReference>
<evidence type="ECO:0000256" key="10">
    <source>
        <dbReference type="RuleBase" id="RU362079"/>
    </source>
</evidence>
<keyword evidence="8 10" id="KW-0456">Lyase</keyword>
<comment type="catalytic activity">
    <reaction evidence="2 10">
        <text>7,8-dihydroneopterin = 6-hydroxymethyl-7,8-dihydropterin + glycolaldehyde</text>
        <dbReference type="Rhea" id="RHEA:10540"/>
        <dbReference type="ChEBI" id="CHEBI:17001"/>
        <dbReference type="ChEBI" id="CHEBI:17071"/>
        <dbReference type="ChEBI" id="CHEBI:44841"/>
        <dbReference type="EC" id="4.1.2.25"/>
    </reaction>
</comment>
<organism evidence="12 13">
    <name type="scientific">Candidatus Pantoea edessiphila</name>
    <dbReference type="NCBI Taxonomy" id="2044610"/>
    <lineage>
        <taxon>Bacteria</taxon>
        <taxon>Pseudomonadati</taxon>
        <taxon>Pseudomonadota</taxon>
        <taxon>Gammaproteobacteria</taxon>
        <taxon>Enterobacterales</taxon>
        <taxon>Erwiniaceae</taxon>
        <taxon>Pantoea</taxon>
    </lineage>
</organism>
<evidence type="ECO:0000256" key="5">
    <source>
        <dbReference type="ARBA" id="ARBA00011823"/>
    </source>
</evidence>
<dbReference type="RefSeq" id="WP_136131073.1">
    <property type="nucleotide sequence ID" value="NZ_PDKT01000003.1"/>
</dbReference>
<feature type="domain" description="Dihydroneopterin aldolase/epimerase" evidence="11">
    <location>
        <begin position="4"/>
        <end position="114"/>
    </location>
</feature>
<dbReference type="PANTHER" id="PTHR42844:SF1">
    <property type="entry name" value="DIHYDRONEOPTERIN ALDOLASE 1-RELATED"/>
    <property type="match status" value="1"/>
</dbReference>
<keyword evidence="6 10" id="KW-0289">Folate biosynthesis</keyword>
<dbReference type="InterPro" id="IPR006156">
    <property type="entry name" value="Dihydroneopterin_aldolase"/>
</dbReference>
<evidence type="ECO:0000256" key="7">
    <source>
        <dbReference type="ARBA" id="ARBA00023235"/>
    </source>
</evidence>
<evidence type="ECO:0000256" key="1">
    <source>
        <dbReference type="ARBA" id="ARBA00000693"/>
    </source>
</evidence>
<protein>
    <recommendedName>
        <fullName evidence="10">7,8-dihydroneopterin aldolase</fullName>
        <ecNumber evidence="10">4.1.2.25</ecNumber>
    </recommendedName>
</protein>
<name>A0A2P5SZQ8_9GAMM</name>
<keyword evidence="7" id="KW-0413">Isomerase</keyword>